<keyword evidence="6 7" id="KW-0819">tRNA processing</keyword>
<evidence type="ECO:0000256" key="3">
    <source>
        <dbReference type="ARBA" id="ARBA00022603"/>
    </source>
</evidence>
<dbReference type="PROSITE" id="PS51625">
    <property type="entry name" value="SAM_MT_TRMB"/>
    <property type="match status" value="1"/>
</dbReference>
<feature type="binding site" evidence="7">
    <location>
        <position position="152"/>
    </location>
    <ligand>
        <name>S-adenosyl-L-methionine</name>
        <dbReference type="ChEBI" id="CHEBI:59789"/>
    </ligand>
</feature>
<dbReference type="SUPFAM" id="SSF53335">
    <property type="entry name" value="S-adenosyl-L-methionine-dependent methyltransferases"/>
    <property type="match status" value="1"/>
</dbReference>
<dbReference type="Proteomes" id="UP000008633">
    <property type="component" value="Chromosome"/>
</dbReference>
<dbReference type="CDD" id="cd02440">
    <property type="entry name" value="AdoMet_MTases"/>
    <property type="match status" value="1"/>
</dbReference>
<dbReference type="AlphaFoldDB" id="E6X2Q0"/>
<comment type="function">
    <text evidence="2 7">Catalyzes the formation of N(7)-methylguanine at position 46 (m7G46) in tRNA.</text>
</comment>
<reference evidence="8 9" key="1">
    <citation type="journal article" date="2011" name="Stand. Genomic Sci.">
        <title>Complete genome sequence of Nitratifractor salsuginis type strain (E9I37-1).</title>
        <authorList>
            <person name="Anderson I."/>
            <person name="Sikorski J."/>
            <person name="Zeytun A."/>
            <person name="Nolan M."/>
            <person name="Lapidus A."/>
            <person name="Lucas S."/>
            <person name="Hammon N."/>
            <person name="Deshpande S."/>
            <person name="Cheng J.F."/>
            <person name="Tapia R."/>
            <person name="Han C."/>
            <person name="Goodwin L."/>
            <person name="Pitluck S."/>
            <person name="Liolios K."/>
            <person name="Pagani I."/>
            <person name="Ivanova N."/>
            <person name="Huntemann M."/>
            <person name="Mavromatis K."/>
            <person name="Ovchinikova G."/>
            <person name="Pati A."/>
            <person name="Chen A."/>
            <person name="Palaniappan K."/>
            <person name="Land M."/>
            <person name="Hauser L."/>
            <person name="Brambilla E.M."/>
            <person name="Ngatchou-Djao O.D."/>
            <person name="Rohde M."/>
            <person name="Tindall B.J."/>
            <person name="Goker M."/>
            <person name="Detter J.C."/>
            <person name="Woyke T."/>
            <person name="Bristow J."/>
            <person name="Eisen J.A."/>
            <person name="Markowitz V."/>
            <person name="Hugenholtz P."/>
            <person name="Klenk H.P."/>
            <person name="Kyrpides N.C."/>
        </authorList>
    </citation>
    <scope>NUCLEOTIDE SEQUENCE [LARGE SCALE GENOMIC DNA]</scope>
    <source>
        <strain evidence="9">DSM 16511 / JCM 12458 / E9I37-1</strain>
    </source>
</reference>
<dbReference type="EMBL" id="CP002452">
    <property type="protein sequence ID" value="ADV46116.1"/>
    <property type="molecule type" value="Genomic_DNA"/>
</dbReference>
<protein>
    <recommendedName>
        <fullName evidence="7">tRNA (guanine-N(7)-)-methyltransferase</fullName>
        <ecNumber evidence="7">2.1.1.33</ecNumber>
    </recommendedName>
    <alternativeName>
        <fullName evidence="7">tRNA (guanine(46)-N(7))-methyltransferase</fullName>
    </alternativeName>
    <alternativeName>
        <fullName evidence="7">tRNA(m7G46)-methyltransferase</fullName>
    </alternativeName>
</protein>
<dbReference type="InterPro" id="IPR029063">
    <property type="entry name" value="SAM-dependent_MTases_sf"/>
</dbReference>
<evidence type="ECO:0000313" key="9">
    <source>
        <dbReference type="Proteomes" id="UP000008633"/>
    </source>
</evidence>
<evidence type="ECO:0000256" key="2">
    <source>
        <dbReference type="ARBA" id="ARBA00003015"/>
    </source>
</evidence>
<dbReference type="HOGENOM" id="CLU_041532_0_0_7"/>
<dbReference type="InterPro" id="IPR003358">
    <property type="entry name" value="tRNA_(Gua-N-7)_MeTrfase_Trmb"/>
</dbReference>
<evidence type="ECO:0000256" key="5">
    <source>
        <dbReference type="ARBA" id="ARBA00022691"/>
    </source>
</evidence>
<dbReference type="GO" id="GO:0043527">
    <property type="term" value="C:tRNA methyltransferase complex"/>
    <property type="evidence" value="ECO:0007669"/>
    <property type="project" value="TreeGrafter"/>
</dbReference>
<dbReference type="NCBIfam" id="TIGR00091">
    <property type="entry name" value="tRNA (guanosine(46)-N7)-methyltransferase TrmB"/>
    <property type="match status" value="1"/>
</dbReference>
<keyword evidence="5 7" id="KW-0949">S-adenosyl-L-methionine</keyword>
<comment type="caution">
    <text evidence="7">Lacks conserved residue(s) required for the propagation of feature annotation.</text>
</comment>
<feature type="binding site" evidence="7">
    <location>
        <position position="205"/>
    </location>
    <ligand>
        <name>substrate</name>
    </ligand>
</feature>
<evidence type="ECO:0000256" key="4">
    <source>
        <dbReference type="ARBA" id="ARBA00022679"/>
    </source>
</evidence>
<dbReference type="EC" id="2.1.1.33" evidence="7"/>
<evidence type="ECO:0000256" key="7">
    <source>
        <dbReference type="HAMAP-Rule" id="MF_01057"/>
    </source>
</evidence>
<gene>
    <name evidence="7" type="primary">trmB</name>
    <name evidence="8" type="ordered locus">Nitsa_0856</name>
</gene>
<evidence type="ECO:0000256" key="1">
    <source>
        <dbReference type="ARBA" id="ARBA00000142"/>
    </source>
</evidence>
<feature type="binding site" evidence="7">
    <location>
        <position position="235"/>
    </location>
    <ligand>
        <name>substrate</name>
    </ligand>
</feature>
<evidence type="ECO:0000256" key="6">
    <source>
        <dbReference type="ARBA" id="ARBA00022694"/>
    </source>
</evidence>
<name>E6X2Q0_NITSE</name>
<dbReference type="UniPathway" id="UPA00989"/>
<reference evidence="9" key="2">
    <citation type="submission" date="2011-01" db="EMBL/GenBank/DDBJ databases">
        <title>The complete genome of Nitratifractor salsuginis DSM 16511.</title>
        <authorList>
            <consortium name="US DOE Joint Genome Institute (JGI-PGF)"/>
            <person name="Lucas S."/>
            <person name="Copeland A."/>
            <person name="Lapidus A."/>
            <person name="Bruce D."/>
            <person name="Goodwin L."/>
            <person name="Pitluck S."/>
            <person name="Kyrpides N."/>
            <person name="Mavromatis K."/>
            <person name="Ivanova N."/>
            <person name="Mikhailova N."/>
            <person name="Zeytun A."/>
            <person name="Detter J.C."/>
            <person name="Tapia R."/>
            <person name="Han C."/>
            <person name="Land M."/>
            <person name="Hauser L."/>
            <person name="Markowitz V."/>
            <person name="Cheng J.-F."/>
            <person name="Hugenholtz P."/>
            <person name="Woyke T."/>
            <person name="Wu D."/>
            <person name="Tindall B."/>
            <person name="Schuetze A."/>
            <person name="Brambilla E."/>
            <person name="Klenk H.-P."/>
            <person name="Eisen J.A."/>
        </authorList>
    </citation>
    <scope>NUCLEOTIDE SEQUENCE [LARGE SCALE GENOMIC DNA]</scope>
    <source>
        <strain evidence="9">DSM 16511 / JCM 12458 / E9I37-1</strain>
    </source>
</reference>
<dbReference type="Gene3D" id="3.40.50.150">
    <property type="entry name" value="Vaccinia Virus protein VP39"/>
    <property type="match status" value="1"/>
</dbReference>
<keyword evidence="3 7" id="KW-0489">Methyltransferase</keyword>
<dbReference type="PANTHER" id="PTHR23417">
    <property type="entry name" value="3-DEOXY-D-MANNO-OCTULOSONIC-ACID TRANSFERASE/TRNA GUANINE-N 7 - -METHYLTRANSFERASE"/>
    <property type="match status" value="1"/>
</dbReference>
<keyword evidence="4 7" id="KW-0808">Transferase</keyword>
<feature type="binding site" evidence="7">
    <location>
        <position position="127"/>
    </location>
    <ligand>
        <name>S-adenosyl-L-methionine</name>
        <dbReference type="ChEBI" id="CHEBI:59789"/>
    </ligand>
</feature>
<dbReference type="HAMAP" id="MF_01057">
    <property type="entry name" value="tRNA_methyltr_TrmB"/>
    <property type="match status" value="1"/>
</dbReference>
<organism evidence="8 9">
    <name type="scientific">Nitratifractor salsuginis (strain DSM 16511 / JCM 12458 / E9I37-1)</name>
    <dbReference type="NCBI Taxonomy" id="749222"/>
    <lineage>
        <taxon>Bacteria</taxon>
        <taxon>Pseudomonadati</taxon>
        <taxon>Campylobacterota</taxon>
        <taxon>Epsilonproteobacteria</taxon>
        <taxon>Campylobacterales</taxon>
        <taxon>Sulfurovaceae</taxon>
        <taxon>Nitratifractor</taxon>
    </lineage>
</organism>
<dbReference type="KEGG" id="nsa:Nitsa_0856"/>
<sequence length="391" mass="45409">MPHLIVKPFDRQTLDRLARKGELCTFRAVAPERRIELLGVRDEGGEFLLEIKDRGEDCLIRSDKITRPLDANRIKKVLKRLAEAAELQILHSNIALSPTQPRVASEYDKGIREFEAPEFPREKVALEVGFGSGRHLLWQAKEHPDTLFIGIEIHTPSARQVLKQIELQGLENIWVVNYDARLLLEMLPSNRLEAIYVHFPVPWDKKPHRRVISERFLAESLRALRPGGILELRTDSDNYYRYALEVFSTPPKIDFRVEKNRDLPVVSKYEARWRRQQKDIYTLTVTAQELSPERENDYNFTFDKPVLLEKLEALPRKPIVTEGCFVHFGPHYRRSDAQGGIIECSFGSFDRPEHKYLRYDGEGRVEYFPEIPVKTAVNAQAHRLIGEWIHG</sequence>
<dbReference type="Pfam" id="PF02390">
    <property type="entry name" value="Methyltransf_4"/>
    <property type="match status" value="1"/>
</dbReference>
<dbReference type="NCBIfam" id="NF010719">
    <property type="entry name" value="PRK14121.1"/>
    <property type="match status" value="1"/>
</dbReference>
<comment type="pathway">
    <text evidence="7">tRNA modification; N(7)-methylguanine-tRNA biosynthesis.</text>
</comment>
<dbReference type="RefSeq" id="WP_013553810.1">
    <property type="nucleotide sequence ID" value="NC_014935.1"/>
</dbReference>
<dbReference type="GO" id="GO:0008176">
    <property type="term" value="F:tRNA (guanine(46)-N7)-methyltransferase activity"/>
    <property type="evidence" value="ECO:0007669"/>
    <property type="project" value="UniProtKB-UniRule"/>
</dbReference>
<dbReference type="PANTHER" id="PTHR23417:SF14">
    <property type="entry name" value="PENTACOTRIPEPTIDE-REPEAT REGION OF PRORP DOMAIN-CONTAINING PROTEIN"/>
    <property type="match status" value="1"/>
</dbReference>
<keyword evidence="9" id="KW-1185">Reference proteome</keyword>
<feature type="binding site" evidence="7">
    <location>
        <position position="179"/>
    </location>
    <ligand>
        <name>S-adenosyl-L-methionine</name>
        <dbReference type="ChEBI" id="CHEBI:59789"/>
    </ligand>
</feature>
<dbReference type="InterPro" id="IPR055361">
    <property type="entry name" value="tRNA_methyltr_TrmB_bact"/>
</dbReference>
<comment type="catalytic activity">
    <reaction evidence="1 7">
        <text>guanosine(46) in tRNA + S-adenosyl-L-methionine = N(7)-methylguanosine(46) in tRNA + S-adenosyl-L-homocysteine</text>
        <dbReference type="Rhea" id="RHEA:42708"/>
        <dbReference type="Rhea" id="RHEA-COMP:10188"/>
        <dbReference type="Rhea" id="RHEA-COMP:10189"/>
        <dbReference type="ChEBI" id="CHEBI:57856"/>
        <dbReference type="ChEBI" id="CHEBI:59789"/>
        <dbReference type="ChEBI" id="CHEBI:74269"/>
        <dbReference type="ChEBI" id="CHEBI:74480"/>
        <dbReference type="EC" id="2.1.1.33"/>
    </reaction>
</comment>
<comment type="similarity">
    <text evidence="7">Belongs to the class I-like SAM-binding methyltransferase superfamily. TrmB family.</text>
</comment>
<dbReference type="STRING" id="749222.Nitsa_0856"/>
<accession>E6X2Q0</accession>
<evidence type="ECO:0000313" key="8">
    <source>
        <dbReference type="EMBL" id="ADV46116.1"/>
    </source>
</evidence>
<proteinExistence type="inferred from homology"/>
<dbReference type="OrthoDB" id="9802090at2"/>
<dbReference type="eggNOG" id="COG0220">
    <property type="taxonomic scope" value="Bacteria"/>
</dbReference>